<dbReference type="KEGG" id="mia:OCU_06460"/>
<accession>H8IQ34</accession>
<proteinExistence type="predicted"/>
<name>H8IQ34_MYCIA</name>
<dbReference type="AlphaFoldDB" id="H8IQ34"/>
<feature type="compositionally biased region" description="Basic residues" evidence="1">
    <location>
        <begin position="21"/>
        <end position="33"/>
    </location>
</feature>
<dbReference type="EMBL" id="CP003322">
    <property type="protein sequence ID" value="AFC41866.1"/>
    <property type="molecule type" value="Genomic_DNA"/>
</dbReference>
<gene>
    <name evidence="2" type="ordered locus">OCU_06460</name>
</gene>
<dbReference type="Proteomes" id="UP000008004">
    <property type="component" value="Chromosome"/>
</dbReference>
<organism evidence="2 3">
    <name type="scientific">Mycobacterium intracellulare (strain ATCC 13950 / DSM 43223 / JCM 6384 / NCTC 13025 / 3600)</name>
    <dbReference type="NCBI Taxonomy" id="487521"/>
    <lineage>
        <taxon>Bacteria</taxon>
        <taxon>Bacillati</taxon>
        <taxon>Actinomycetota</taxon>
        <taxon>Actinomycetes</taxon>
        <taxon>Mycobacteriales</taxon>
        <taxon>Mycobacteriaceae</taxon>
        <taxon>Mycobacterium</taxon>
        <taxon>Mycobacterium avium complex (MAC)</taxon>
    </lineage>
</organism>
<reference evidence="2 3" key="1">
    <citation type="journal article" date="2012" name="J. Bacteriol.">
        <title>Complete genome sequence of Mycobacterium intracellulare strain ATCC 13950T.</title>
        <authorList>
            <person name="Kim B.J."/>
            <person name="Choi B.S."/>
            <person name="Lim J.S."/>
            <person name="Choi I.Y."/>
            <person name="Lee J.H."/>
            <person name="Chun J."/>
            <person name="Kook Y.H."/>
            <person name="Kim B.J."/>
        </authorList>
    </citation>
    <scope>NUCLEOTIDE SEQUENCE [LARGE SCALE GENOMIC DNA]</scope>
    <source>
        <strain evidence="3">ATCC 13950 / DSM 43223 / JCM 6384 / NCTC 13025 / 3600</strain>
    </source>
</reference>
<feature type="region of interest" description="Disordered" evidence="1">
    <location>
        <begin position="21"/>
        <end position="50"/>
    </location>
</feature>
<protein>
    <submittedName>
        <fullName evidence="2">Uncharacterized protein</fullName>
    </submittedName>
</protein>
<sequence length="50" mass="5786">MGHRVRLTRGCPRLWDLQPRRRDRHGRLPRARRPGVTPRAAWRGSSGSGE</sequence>
<evidence type="ECO:0000256" key="1">
    <source>
        <dbReference type="SAM" id="MobiDB-lite"/>
    </source>
</evidence>
<evidence type="ECO:0000313" key="2">
    <source>
        <dbReference type="EMBL" id="AFC41866.1"/>
    </source>
</evidence>
<dbReference type="HOGENOM" id="CLU_3120047_0_0_11"/>
<evidence type="ECO:0000313" key="3">
    <source>
        <dbReference type="Proteomes" id="UP000008004"/>
    </source>
</evidence>